<name>B7PG78_IXOSC</name>
<gene>
    <name evidence="2" type="ORF">IscW_ISCW004867</name>
</gene>
<keyword evidence="4" id="KW-1185">Reference proteome</keyword>
<sequence>MWKISRFANRNGKGRGSPLHGSSIEVLIDLKELTADRWRRRLHQSERRNCGQ</sequence>
<evidence type="ECO:0000313" key="2">
    <source>
        <dbReference type="EMBL" id="EEC05600.1"/>
    </source>
</evidence>
<feature type="region of interest" description="Disordered" evidence="1">
    <location>
        <begin position="1"/>
        <end position="21"/>
    </location>
</feature>
<dbReference type="AlphaFoldDB" id="B7PG78"/>
<evidence type="ECO:0000313" key="3">
    <source>
        <dbReference type="EnsemblMetazoa" id="ISCW004867-PA"/>
    </source>
</evidence>
<accession>B7PG78</accession>
<dbReference type="EMBL" id="ABJB010074000">
    <property type="status" value="NOT_ANNOTATED_CDS"/>
    <property type="molecule type" value="Genomic_DNA"/>
</dbReference>
<dbReference type="VEuPathDB" id="VectorBase:ISCW004867"/>
<evidence type="ECO:0000313" key="4">
    <source>
        <dbReference type="Proteomes" id="UP000001555"/>
    </source>
</evidence>
<dbReference type="HOGENOM" id="CLU_3089549_0_0_1"/>
<reference evidence="3" key="2">
    <citation type="submission" date="2020-05" db="UniProtKB">
        <authorList>
            <consortium name="EnsemblMetazoa"/>
        </authorList>
    </citation>
    <scope>IDENTIFICATION</scope>
    <source>
        <strain evidence="3">wikel</strain>
    </source>
</reference>
<dbReference type="PaxDb" id="6945-B7PG78"/>
<reference evidence="2 4" key="1">
    <citation type="submission" date="2008-03" db="EMBL/GenBank/DDBJ databases">
        <title>Annotation of Ixodes scapularis.</title>
        <authorList>
            <consortium name="Ixodes scapularis Genome Project Consortium"/>
            <person name="Caler E."/>
            <person name="Hannick L.I."/>
            <person name="Bidwell S."/>
            <person name="Joardar V."/>
            <person name="Thiagarajan M."/>
            <person name="Amedeo P."/>
            <person name="Galinsky K.J."/>
            <person name="Schobel S."/>
            <person name="Inman J."/>
            <person name="Hostetler J."/>
            <person name="Miller J."/>
            <person name="Hammond M."/>
            <person name="Megy K."/>
            <person name="Lawson D."/>
            <person name="Kodira C."/>
            <person name="Sutton G."/>
            <person name="Meyer J."/>
            <person name="Hill C.A."/>
            <person name="Birren B."/>
            <person name="Nene V."/>
            <person name="Collins F."/>
            <person name="Alarcon-Chaidez F."/>
            <person name="Wikel S."/>
            <person name="Strausberg R."/>
        </authorList>
    </citation>
    <scope>NUCLEOTIDE SEQUENCE [LARGE SCALE GENOMIC DNA]</scope>
    <source>
        <strain evidence="4">Wikel</strain>
        <strain evidence="2">Wikel colony</strain>
    </source>
</reference>
<protein>
    <submittedName>
        <fullName evidence="2 3">Uncharacterized protein</fullName>
    </submittedName>
</protein>
<organism>
    <name type="scientific">Ixodes scapularis</name>
    <name type="common">Black-legged tick</name>
    <name type="synonym">Deer tick</name>
    <dbReference type="NCBI Taxonomy" id="6945"/>
    <lineage>
        <taxon>Eukaryota</taxon>
        <taxon>Metazoa</taxon>
        <taxon>Ecdysozoa</taxon>
        <taxon>Arthropoda</taxon>
        <taxon>Chelicerata</taxon>
        <taxon>Arachnida</taxon>
        <taxon>Acari</taxon>
        <taxon>Parasitiformes</taxon>
        <taxon>Ixodida</taxon>
        <taxon>Ixodoidea</taxon>
        <taxon>Ixodidae</taxon>
        <taxon>Ixodinae</taxon>
        <taxon>Ixodes</taxon>
    </lineage>
</organism>
<dbReference type="Proteomes" id="UP000001555">
    <property type="component" value="Unassembled WGS sequence"/>
</dbReference>
<dbReference type="EMBL" id="DS706920">
    <property type="protein sequence ID" value="EEC05600.1"/>
    <property type="molecule type" value="Genomic_DNA"/>
</dbReference>
<proteinExistence type="predicted"/>
<dbReference type="InParanoid" id="B7PG78"/>
<evidence type="ECO:0000256" key="1">
    <source>
        <dbReference type="SAM" id="MobiDB-lite"/>
    </source>
</evidence>
<dbReference type="EnsemblMetazoa" id="ISCW004867-RA">
    <property type="protein sequence ID" value="ISCW004867-PA"/>
    <property type="gene ID" value="ISCW004867"/>
</dbReference>